<evidence type="ECO:0000259" key="2">
    <source>
        <dbReference type="Pfam" id="PF07811"/>
    </source>
</evidence>
<dbReference type="Pfam" id="PF07811">
    <property type="entry name" value="TadE"/>
    <property type="match status" value="1"/>
</dbReference>
<organism evidence="3 4">
    <name type="scientific">Amphiplicatus metriothermophilus</name>
    <dbReference type="NCBI Taxonomy" id="1519374"/>
    <lineage>
        <taxon>Bacteria</taxon>
        <taxon>Pseudomonadati</taxon>
        <taxon>Pseudomonadota</taxon>
        <taxon>Alphaproteobacteria</taxon>
        <taxon>Parvularculales</taxon>
        <taxon>Parvularculaceae</taxon>
        <taxon>Amphiplicatus</taxon>
    </lineage>
</organism>
<dbReference type="RefSeq" id="WP_089411033.1">
    <property type="nucleotide sequence ID" value="NZ_FZQA01000001.1"/>
</dbReference>
<feature type="transmembrane region" description="Helical" evidence="1">
    <location>
        <begin position="21"/>
        <end position="46"/>
    </location>
</feature>
<dbReference type="EMBL" id="FZQA01000001">
    <property type="protein sequence ID" value="SNT68048.1"/>
    <property type="molecule type" value="Genomic_DNA"/>
</dbReference>
<dbReference type="OrthoDB" id="7356451at2"/>
<proteinExistence type="predicted"/>
<dbReference type="Proteomes" id="UP000198346">
    <property type="component" value="Unassembled WGS sequence"/>
</dbReference>
<evidence type="ECO:0000313" key="3">
    <source>
        <dbReference type="EMBL" id="SNT68048.1"/>
    </source>
</evidence>
<dbReference type="AlphaFoldDB" id="A0A239PJR3"/>
<dbReference type="InterPro" id="IPR012495">
    <property type="entry name" value="TadE-like_dom"/>
</dbReference>
<protein>
    <submittedName>
        <fullName evidence="3">TadE-like protein</fullName>
    </submittedName>
</protein>
<keyword evidence="1" id="KW-0472">Membrane</keyword>
<evidence type="ECO:0000256" key="1">
    <source>
        <dbReference type="SAM" id="Phobius"/>
    </source>
</evidence>
<keyword evidence="1" id="KW-0812">Transmembrane</keyword>
<accession>A0A239PJR3</accession>
<reference evidence="3 4" key="1">
    <citation type="submission" date="2017-07" db="EMBL/GenBank/DDBJ databases">
        <authorList>
            <person name="Sun Z.S."/>
            <person name="Albrecht U."/>
            <person name="Echele G."/>
            <person name="Lee C.C."/>
        </authorList>
    </citation>
    <scope>NUCLEOTIDE SEQUENCE [LARGE SCALE GENOMIC DNA]</scope>
    <source>
        <strain evidence="3 4">CGMCC 1.12710</strain>
    </source>
</reference>
<gene>
    <name evidence="3" type="ORF">SAMN06297382_0544</name>
</gene>
<keyword evidence="1" id="KW-1133">Transmembrane helix</keyword>
<sequence length="157" mass="16791">MRRTRIFSRAKAFGGDRRGGAALEFALVAPSLAFALAVTVDLGLAYNEQMTLDHAVRAGAEFAATGVADKDTLEKLVIAAAIGHVGEAPYEVRKAAPAVEVIEVCRCPGQETEVACTTTCPGLTRPSLFYTLEARKTYDALFFADRELGAAIQVQVR</sequence>
<name>A0A239PJR3_9PROT</name>
<feature type="domain" description="TadE-like" evidence="2">
    <location>
        <begin position="19"/>
        <end position="60"/>
    </location>
</feature>
<keyword evidence="4" id="KW-1185">Reference proteome</keyword>
<evidence type="ECO:0000313" key="4">
    <source>
        <dbReference type="Proteomes" id="UP000198346"/>
    </source>
</evidence>